<evidence type="ECO:0000256" key="6">
    <source>
        <dbReference type="ARBA" id="ARBA00022705"/>
    </source>
</evidence>
<keyword evidence="2" id="KW-0240">DNA-directed RNA polymerase</keyword>
<keyword evidence="10" id="KW-0460">Magnesium</keyword>
<evidence type="ECO:0000256" key="5">
    <source>
        <dbReference type="ARBA" id="ARBA00022695"/>
    </source>
</evidence>
<gene>
    <name evidence="14" type="ORF">IC229_05630</name>
</gene>
<evidence type="ECO:0000256" key="8">
    <source>
        <dbReference type="ARBA" id="ARBA00022771"/>
    </source>
</evidence>
<keyword evidence="8" id="KW-0863">Zinc-finger</keyword>
<dbReference type="Gene3D" id="3.90.580.10">
    <property type="entry name" value="Zinc finger, CHC2-type domain"/>
    <property type="match status" value="1"/>
</dbReference>
<dbReference type="Pfam" id="PF01807">
    <property type="entry name" value="Zn_ribbon_DnaG"/>
    <property type="match status" value="1"/>
</dbReference>
<keyword evidence="12" id="KW-0804">Transcription</keyword>
<dbReference type="AlphaFoldDB" id="A0A926XUR0"/>
<dbReference type="PANTHER" id="PTHR30313">
    <property type="entry name" value="DNA PRIMASE"/>
    <property type="match status" value="1"/>
</dbReference>
<dbReference type="GO" id="GO:0005737">
    <property type="term" value="C:cytoplasm"/>
    <property type="evidence" value="ECO:0007669"/>
    <property type="project" value="TreeGrafter"/>
</dbReference>
<evidence type="ECO:0000256" key="4">
    <source>
        <dbReference type="ARBA" id="ARBA00022679"/>
    </source>
</evidence>
<evidence type="ECO:0000256" key="9">
    <source>
        <dbReference type="ARBA" id="ARBA00022833"/>
    </source>
</evidence>
<evidence type="ECO:0000259" key="13">
    <source>
        <dbReference type="SMART" id="SM00400"/>
    </source>
</evidence>
<evidence type="ECO:0000256" key="12">
    <source>
        <dbReference type="ARBA" id="ARBA00023163"/>
    </source>
</evidence>
<organism evidence="14 15">
    <name type="scientific">Spirosoma profusum</name>
    <dbReference type="NCBI Taxonomy" id="2771354"/>
    <lineage>
        <taxon>Bacteria</taxon>
        <taxon>Pseudomonadati</taxon>
        <taxon>Bacteroidota</taxon>
        <taxon>Cytophagia</taxon>
        <taxon>Cytophagales</taxon>
        <taxon>Cytophagaceae</taxon>
        <taxon>Spirosoma</taxon>
    </lineage>
</organism>
<comment type="cofactor">
    <cofactor evidence="1">
        <name>Zn(2+)</name>
        <dbReference type="ChEBI" id="CHEBI:29105"/>
    </cofactor>
</comment>
<dbReference type="SUPFAM" id="SSF57783">
    <property type="entry name" value="Zinc beta-ribbon"/>
    <property type="match status" value="1"/>
</dbReference>
<evidence type="ECO:0000256" key="11">
    <source>
        <dbReference type="ARBA" id="ARBA00023125"/>
    </source>
</evidence>
<evidence type="ECO:0000256" key="2">
    <source>
        <dbReference type="ARBA" id="ARBA00022478"/>
    </source>
</evidence>
<dbReference type="FunFam" id="3.90.580.10:FF:000001">
    <property type="entry name" value="DNA primase"/>
    <property type="match status" value="1"/>
</dbReference>
<keyword evidence="5" id="KW-0548">Nucleotidyltransferase</keyword>
<feature type="domain" description="Zinc finger CHC2-type" evidence="13">
    <location>
        <begin position="33"/>
        <end position="87"/>
    </location>
</feature>
<dbReference type="InterPro" id="IPR050219">
    <property type="entry name" value="DnaG_primase"/>
</dbReference>
<dbReference type="GO" id="GO:0008270">
    <property type="term" value="F:zinc ion binding"/>
    <property type="evidence" value="ECO:0007669"/>
    <property type="project" value="UniProtKB-KW"/>
</dbReference>
<dbReference type="RefSeq" id="WP_190885958.1">
    <property type="nucleotide sequence ID" value="NZ_JACWZY010000003.1"/>
</dbReference>
<keyword evidence="9" id="KW-0862">Zinc</keyword>
<dbReference type="SMART" id="SM00400">
    <property type="entry name" value="ZnF_CHCC"/>
    <property type="match status" value="1"/>
</dbReference>
<dbReference type="InterPro" id="IPR002694">
    <property type="entry name" value="Znf_CHC2"/>
</dbReference>
<protein>
    <recommendedName>
        <fullName evidence="13">Zinc finger CHC2-type domain-containing protein</fullName>
    </recommendedName>
</protein>
<evidence type="ECO:0000256" key="3">
    <source>
        <dbReference type="ARBA" id="ARBA00022515"/>
    </source>
</evidence>
<dbReference type="GO" id="GO:0003677">
    <property type="term" value="F:DNA binding"/>
    <property type="evidence" value="ECO:0007669"/>
    <property type="project" value="UniProtKB-KW"/>
</dbReference>
<dbReference type="EMBL" id="JACWZY010000003">
    <property type="protein sequence ID" value="MBD2700105.1"/>
    <property type="molecule type" value="Genomic_DNA"/>
</dbReference>
<keyword evidence="6" id="KW-0235">DNA replication</keyword>
<comment type="caution">
    <text evidence="14">The sequence shown here is derived from an EMBL/GenBank/DDBJ whole genome shotgun (WGS) entry which is preliminary data.</text>
</comment>
<evidence type="ECO:0000256" key="7">
    <source>
        <dbReference type="ARBA" id="ARBA00022723"/>
    </source>
</evidence>
<dbReference type="Proteomes" id="UP000598820">
    <property type="component" value="Unassembled WGS sequence"/>
</dbReference>
<dbReference type="PANTHER" id="PTHR30313:SF2">
    <property type="entry name" value="DNA PRIMASE"/>
    <property type="match status" value="1"/>
</dbReference>
<keyword evidence="7" id="KW-0479">Metal-binding</keyword>
<keyword evidence="4" id="KW-0808">Transferase</keyword>
<dbReference type="GO" id="GO:0003899">
    <property type="term" value="F:DNA-directed RNA polymerase activity"/>
    <property type="evidence" value="ECO:0007669"/>
    <property type="project" value="InterPro"/>
</dbReference>
<dbReference type="GO" id="GO:0000428">
    <property type="term" value="C:DNA-directed RNA polymerase complex"/>
    <property type="evidence" value="ECO:0007669"/>
    <property type="project" value="UniProtKB-KW"/>
</dbReference>
<keyword evidence="11" id="KW-0238">DNA-binding</keyword>
<accession>A0A926XUR0</accession>
<dbReference type="GO" id="GO:0006269">
    <property type="term" value="P:DNA replication, synthesis of primer"/>
    <property type="evidence" value="ECO:0007669"/>
    <property type="project" value="UniProtKB-KW"/>
</dbReference>
<keyword evidence="3" id="KW-0639">Primosome</keyword>
<name>A0A926XUR0_9BACT</name>
<evidence type="ECO:0000313" key="14">
    <source>
        <dbReference type="EMBL" id="MBD2700105.1"/>
    </source>
</evidence>
<dbReference type="GO" id="GO:1990077">
    <property type="term" value="C:primosome complex"/>
    <property type="evidence" value="ECO:0007669"/>
    <property type="project" value="UniProtKB-KW"/>
</dbReference>
<evidence type="ECO:0000313" key="15">
    <source>
        <dbReference type="Proteomes" id="UP000598820"/>
    </source>
</evidence>
<proteinExistence type="predicted"/>
<dbReference type="InterPro" id="IPR036977">
    <property type="entry name" value="DNA_primase_Znf_CHC2"/>
</dbReference>
<evidence type="ECO:0000256" key="1">
    <source>
        <dbReference type="ARBA" id="ARBA00001947"/>
    </source>
</evidence>
<keyword evidence="15" id="KW-1185">Reference proteome</keyword>
<sequence>MIDPNFLERLRQQVDIVTIIGELIELKKAGSNHRGCCPFHNEKTPSLNVNPRRQIYKCFGCGKAGDVFGFVMDLKRMSFSEAVQYVAGRYNETVIYEPRTARPRSRFANLDLG</sequence>
<evidence type="ECO:0000256" key="10">
    <source>
        <dbReference type="ARBA" id="ARBA00022842"/>
    </source>
</evidence>
<reference evidence="14" key="1">
    <citation type="submission" date="2020-09" db="EMBL/GenBank/DDBJ databases">
        <authorList>
            <person name="Kim M.K."/>
        </authorList>
    </citation>
    <scope>NUCLEOTIDE SEQUENCE</scope>
    <source>
        <strain evidence="14">BT702</strain>
    </source>
</reference>